<proteinExistence type="predicted"/>
<organism evidence="1 2">
    <name type="scientific">Naganishia cerealis</name>
    <dbReference type="NCBI Taxonomy" id="610337"/>
    <lineage>
        <taxon>Eukaryota</taxon>
        <taxon>Fungi</taxon>
        <taxon>Dikarya</taxon>
        <taxon>Basidiomycota</taxon>
        <taxon>Agaricomycotina</taxon>
        <taxon>Tremellomycetes</taxon>
        <taxon>Filobasidiales</taxon>
        <taxon>Filobasidiaceae</taxon>
        <taxon>Naganishia</taxon>
    </lineage>
</organism>
<protein>
    <submittedName>
        <fullName evidence="1">Uncharacterized protein</fullName>
    </submittedName>
</protein>
<evidence type="ECO:0000313" key="1">
    <source>
        <dbReference type="EMBL" id="KAJ9101313.1"/>
    </source>
</evidence>
<gene>
    <name evidence="1" type="ORF">QFC19_005283</name>
</gene>
<name>A0ACC2VQD2_9TREE</name>
<sequence length="265" mass="30142">MFSNYELFQSWDVALFKIPPGRPSISNWNLDPENIVWKGRLSLLEQYQDTSDDEDEINALPKAQGNQQRLICKVEFYNMVKNGDNEESKENEDNGDVENNGGSILSDKPITNKPITNGPSGEFNNIVSHSEATNALTRSFGHHSHVQTHPQLWAEVWFVPQDNVYDETIQMCTESPQYFKVIAQFPGTGCDGECTRVALGLKFRDRSEGILFGESVNIFKRRYKDWQGDMEYEELARKLSKLSLDDQGYGDDDDDDFGEYVGADS</sequence>
<reference evidence="1" key="1">
    <citation type="submission" date="2023-04" db="EMBL/GenBank/DDBJ databases">
        <title>Draft Genome sequencing of Naganishia species isolated from polar environments using Oxford Nanopore Technology.</title>
        <authorList>
            <person name="Leo P."/>
            <person name="Venkateswaran K."/>
        </authorList>
    </citation>
    <scope>NUCLEOTIDE SEQUENCE</scope>
    <source>
        <strain evidence="1">MNA-CCFEE 5261</strain>
    </source>
</reference>
<keyword evidence="2" id="KW-1185">Reference proteome</keyword>
<accession>A0ACC2VQD2</accession>
<comment type="caution">
    <text evidence="1">The sequence shown here is derived from an EMBL/GenBank/DDBJ whole genome shotgun (WGS) entry which is preliminary data.</text>
</comment>
<evidence type="ECO:0000313" key="2">
    <source>
        <dbReference type="Proteomes" id="UP001241377"/>
    </source>
</evidence>
<dbReference type="Proteomes" id="UP001241377">
    <property type="component" value="Unassembled WGS sequence"/>
</dbReference>
<dbReference type="EMBL" id="JASBWR010000059">
    <property type="protein sequence ID" value="KAJ9101313.1"/>
    <property type="molecule type" value="Genomic_DNA"/>
</dbReference>